<evidence type="ECO:0000256" key="1">
    <source>
        <dbReference type="SAM" id="MobiDB-lite"/>
    </source>
</evidence>
<organism evidence="2 3">
    <name type="scientific">Ambrosia artemisiifolia</name>
    <name type="common">Common ragweed</name>
    <dbReference type="NCBI Taxonomy" id="4212"/>
    <lineage>
        <taxon>Eukaryota</taxon>
        <taxon>Viridiplantae</taxon>
        <taxon>Streptophyta</taxon>
        <taxon>Embryophyta</taxon>
        <taxon>Tracheophyta</taxon>
        <taxon>Spermatophyta</taxon>
        <taxon>Magnoliopsida</taxon>
        <taxon>eudicotyledons</taxon>
        <taxon>Gunneridae</taxon>
        <taxon>Pentapetalae</taxon>
        <taxon>asterids</taxon>
        <taxon>campanulids</taxon>
        <taxon>Asterales</taxon>
        <taxon>Asteraceae</taxon>
        <taxon>Asteroideae</taxon>
        <taxon>Heliantheae alliance</taxon>
        <taxon>Heliantheae</taxon>
        <taxon>Ambrosia</taxon>
    </lineage>
</organism>
<reference evidence="2" key="1">
    <citation type="submission" date="2022-06" db="EMBL/GenBank/DDBJ databases">
        <title>Uncovering the hologenomic basis of an extraordinary plant invasion.</title>
        <authorList>
            <person name="Bieker V.C."/>
            <person name="Martin M.D."/>
            <person name="Gilbert T."/>
            <person name="Hodgins K."/>
            <person name="Battlay P."/>
            <person name="Petersen B."/>
            <person name="Wilson J."/>
        </authorList>
    </citation>
    <scope>NUCLEOTIDE SEQUENCE</scope>
    <source>
        <strain evidence="2">AA19_3_7</strain>
        <tissue evidence="2">Leaf</tissue>
    </source>
</reference>
<gene>
    <name evidence="2" type="ORF">M8C21_022272</name>
</gene>
<protein>
    <submittedName>
        <fullName evidence="2">Uncharacterized protein</fullName>
    </submittedName>
</protein>
<keyword evidence="3" id="KW-1185">Reference proteome</keyword>
<dbReference type="Proteomes" id="UP001206925">
    <property type="component" value="Unassembled WGS sequence"/>
</dbReference>
<sequence>MEKVEDHFSDRSVCLRRREPPIVLVARGCSDIRSTCLVMKKKDATAKRKLLDDEGDKNPSKSPATNS</sequence>
<proteinExistence type="predicted"/>
<comment type="caution">
    <text evidence="2">The sequence shown here is derived from an EMBL/GenBank/DDBJ whole genome shotgun (WGS) entry which is preliminary data.</text>
</comment>
<dbReference type="EMBL" id="JAMZMK010003449">
    <property type="protein sequence ID" value="KAI7754460.1"/>
    <property type="molecule type" value="Genomic_DNA"/>
</dbReference>
<accession>A0AAD5DAB4</accession>
<evidence type="ECO:0000313" key="3">
    <source>
        <dbReference type="Proteomes" id="UP001206925"/>
    </source>
</evidence>
<name>A0AAD5DAB4_AMBAR</name>
<dbReference type="AlphaFoldDB" id="A0AAD5DAB4"/>
<feature type="region of interest" description="Disordered" evidence="1">
    <location>
        <begin position="47"/>
        <end position="67"/>
    </location>
</feature>
<feature type="compositionally biased region" description="Basic and acidic residues" evidence="1">
    <location>
        <begin position="47"/>
        <end position="59"/>
    </location>
</feature>
<evidence type="ECO:0000313" key="2">
    <source>
        <dbReference type="EMBL" id="KAI7754460.1"/>
    </source>
</evidence>